<reference evidence="5" key="1">
    <citation type="submission" date="2022-03" db="EMBL/GenBank/DDBJ databases">
        <title>A functionally conserved STORR gene fusion in Papaver species that diverged 16.8 million years ago.</title>
        <authorList>
            <person name="Catania T."/>
        </authorList>
    </citation>
    <scope>NUCLEOTIDE SEQUENCE</scope>
    <source>
        <strain evidence="5">S-191538</strain>
    </source>
</reference>
<feature type="transmembrane region" description="Helical" evidence="2">
    <location>
        <begin position="273"/>
        <end position="292"/>
    </location>
</feature>
<feature type="compositionally biased region" description="Low complexity" evidence="1">
    <location>
        <begin position="331"/>
        <end position="340"/>
    </location>
</feature>
<evidence type="ECO:0000256" key="1">
    <source>
        <dbReference type="SAM" id="MobiDB-lite"/>
    </source>
</evidence>
<evidence type="ECO:0000256" key="3">
    <source>
        <dbReference type="SAM" id="SignalP"/>
    </source>
</evidence>
<keyword evidence="6" id="KW-1185">Reference proteome</keyword>
<keyword evidence="3" id="KW-0732">Signal</keyword>
<proteinExistence type="predicted"/>
<accession>A0AA41VW30</accession>
<evidence type="ECO:0000256" key="2">
    <source>
        <dbReference type="SAM" id="Phobius"/>
    </source>
</evidence>
<feature type="compositionally biased region" description="Basic and acidic residues" evidence="1">
    <location>
        <begin position="105"/>
        <end position="151"/>
    </location>
</feature>
<feature type="region of interest" description="Disordered" evidence="1">
    <location>
        <begin position="80"/>
        <end position="156"/>
    </location>
</feature>
<dbReference type="InterPro" id="IPR055780">
    <property type="entry name" value="DUF7356"/>
</dbReference>
<evidence type="ECO:0000313" key="6">
    <source>
        <dbReference type="Proteomes" id="UP001177140"/>
    </source>
</evidence>
<feature type="region of interest" description="Disordered" evidence="1">
    <location>
        <begin position="325"/>
        <end position="377"/>
    </location>
</feature>
<dbReference type="PANTHER" id="PTHR34200">
    <property type="entry name" value="DENTIN SIALOPHOSPHOPROTEIN-LIKE ISOFORM X1"/>
    <property type="match status" value="1"/>
</dbReference>
<feature type="domain" description="DUF7356" evidence="4">
    <location>
        <begin position="144"/>
        <end position="247"/>
    </location>
</feature>
<protein>
    <recommendedName>
        <fullName evidence="4">DUF7356 domain-containing protein</fullName>
    </recommendedName>
</protein>
<dbReference type="PANTHER" id="PTHR34200:SF8">
    <property type="entry name" value="TRANSMEMBRANE PROTEIN"/>
    <property type="match status" value="1"/>
</dbReference>
<keyword evidence="2" id="KW-1133">Transmembrane helix</keyword>
<dbReference type="EMBL" id="JAJJMA010305641">
    <property type="protein sequence ID" value="MCL7048551.1"/>
    <property type="molecule type" value="Genomic_DNA"/>
</dbReference>
<feature type="chain" id="PRO_5041421062" description="DUF7356 domain-containing protein" evidence="3">
    <location>
        <begin position="23"/>
        <end position="377"/>
    </location>
</feature>
<feature type="signal peptide" evidence="3">
    <location>
        <begin position="1"/>
        <end position="22"/>
    </location>
</feature>
<gene>
    <name evidence="5" type="ORF">MKW94_028259</name>
</gene>
<keyword evidence="2" id="KW-0812">Transmembrane</keyword>
<organism evidence="5 6">
    <name type="scientific">Papaver nudicaule</name>
    <name type="common">Iceland poppy</name>
    <dbReference type="NCBI Taxonomy" id="74823"/>
    <lineage>
        <taxon>Eukaryota</taxon>
        <taxon>Viridiplantae</taxon>
        <taxon>Streptophyta</taxon>
        <taxon>Embryophyta</taxon>
        <taxon>Tracheophyta</taxon>
        <taxon>Spermatophyta</taxon>
        <taxon>Magnoliopsida</taxon>
        <taxon>Ranunculales</taxon>
        <taxon>Papaveraceae</taxon>
        <taxon>Papaveroideae</taxon>
        <taxon>Papaver</taxon>
    </lineage>
</organism>
<name>A0AA41VW30_PAPNU</name>
<dbReference type="Pfam" id="PF24053">
    <property type="entry name" value="DUF7356"/>
    <property type="match status" value="1"/>
</dbReference>
<sequence>MAQNRAFLVCLLLSVFVVVCLGVDSEVKATNQSTIVGTQSSVTLNDTSIVKTPVVVVADKDVKSGTQDKGNQVVNQQVVKEESSLSKEVDSRKDSAEVVTNTNDSSKEVGETKKKDEKKQGDVENPEKVLKKEHKDGDSKPTRKENARGEECDPSNMCKDEKSGLIACLRVPGNDSPDYSLLIQNKGTSPLSISISAPKYVRLEESTIQLRQKEDKKVKVTIGDGDNNTSIILSAGNGQCNLDFRDLVLHNSETKTSNSLKFSYTDLTSRASTILYISLAAIFLVGSVSLFVKLRKRNLLTGELPKYQKLETELPVTNTTIMAKVSPEVTDGGWDNSWGDDSWDDEEAPKTPSLPLTPSLSSKGLAARRSAKEGWKD</sequence>
<dbReference type="Proteomes" id="UP001177140">
    <property type="component" value="Unassembled WGS sequence"/>
</dbReference>
<comment type="caution">
    <text evidence="5">The sequence shown here is derived from an EMBL/GenBank/DDBJ whole genome shotgun (WGS) entry which is preliminary data.</text>
</comment>
<dbReference type="AlphaFoldDB" id="A0AA41VW30"/>
<feature type="compositionally biased region" description="Basic and acidic residues" evidence="1">
    <location>
        <begin position="80"/>
        <end position="96"/>
    </location>
</feature>
<evidence type="ECO:0000313" key="5">
    <source>
        <dbReference type="EMBL" id="MCL7048551.1"/>
    </source>
</evidence>
<evidence type="ECO:0000259" key="4">
    <source>
        <dbReference type="Pfam" id="PF24053"/>
    </source>
</evidence>
<feature type="compositionally biased region" description="Low complexity" evidence="1">
    <location>
        <begin position="350"/>
        <end position="365"/>
    </location>
</feature>
<keyword evidence="2" id="KW-0472">Membrane</keyword>